<gene>
    <name evidence="1" type="ORF">TIFTF001_047136</name>
</gene>
<organism evidence="1 2">
    <name type="scientific">Ficus carica</name>
    <name type="common">Common fig</name>
    <dbReference type="NCBI Taxonomy" id="3494"/>
    <lineage>
        <taxon>Eukaryota</taxon>
        <taxon>Viridiplantae</taxon>
        <taxon>Streptophyta</taxon>
        <taxon>Embryophyta</taxon>
        <taxon>Tracheophyta</taxon>
        <taxon>Spermatophyta</taxon>
        <taxon>Magnoliopsida</taxon>
        <taxon>eudicotyledons</taxon>
        <taxon>Gunneridae</taxon>
        <taxon>Pentapetalae</taxon>
        <taxon>rosids</taxon>
        <taxon>fabids</taxon>
        <taxon>Rosales</taxon>
        <taxon>Moraceae</taxon>
        <taxon>Ficeae</taxon>
        <taxon>Ficus</taxon>
    </lineage>
</organism>
<keyword evidence="2" id="KW-1185">Reference proteome</keyword>
<sequence length="207" mass="22909">MRVVTELVSERFPTIRFHSLPAIATIITRRHGSARVDEDRDAVTSFYESHPLIFDGTRRTVSVAAWLYDMELIFRICHIEARLQIRQYVAVPMLGMTVGDMIVDILEAEMVAYAMQADDVGGDHQAPVDDAGIGEPLHDVGLAPPEDPIPAVPMQEVPAQEAKNEMDAEDQDAADIIVAPEDPLADPPIIDCNDPPSIGRYHTYIHT</sequence>
<dbReference type="Proteomes" id="UP001187192">
    <property type="component" value="Unassembled WGS sequence"/>
</dbReference>
<reference evidence="1" key="1">
    <citation type="submission" date="2023-07" db="EMBL/GenBank/DDBJ databases">
        <title>draft genome sequence of fig (Ficus carica).</title>
        <authorList>
            <person name="Takahashi T."/>
            <person name="Nishimura K."/>
        </authorList>
    </citation>
    <scope>NUCLEOTIDE SEQUENCE</scope>
</reference>
<accession>A0AA87Z7Q1</accession>
<dbReference type="AlphaFoldDB" id="A0AA87Z7Q1"/>
<comment type="caution">
    <text evidence="1">The sequence shown here is derived from an EMBL/GenBank/DDBJ whole genome shotgun (WGS) entry which is preliminary data.</text>
</comment>
<protein>
    <submittedName>
        <fullName evidence="1">Uncharacterized protein</fullName>
    </submittedName>
</protein>
<evidence type="ECO:0000313" key="2">
    <source>
        <dbReference type="Proteomes" id="UP001187192"/>
    </source>
</evidence>
<name>A0AA87Z7Q1_FICCA</name>
<proteinExistence type="predicted"/>
<evidence type="ECO:0000313" key="1">
    <source>
        <dbReference type="EMBL" id="GMN20593.1"/>
    </source>
</evidence>
<dbReference type="EMBL" id="BTGU01005178">
    <property type="protein sequence ID" value="GMN20593.1"/>
    <property type="molecule type" value="Genomic_DNA"/>
</dbReference>